<evidence type="ECO:0000313" key="3">
    <source>
        <dbReference type="Proteomes" id="UP000434850"/>
    </source>
</evidence>
<reference evidence="2 3" key="1">
    <citation type="submission" date="2019-12" db="EMBL/GenBank/DDBJ databases">
        <title>Mucilaginibacter sp. HME9299 genome sequencing and assembly.</title>
        <authorList>
            <person name="Kang H."/>
            <person name="Kim H."/>
            <person name="Joh K."/>
        </authorList>
    </citation>
    <scope>NUCLEOTIDE SEQUENCE [LARGE SCALE GENOMIC DNA]</scope>
    <source>
        <strain evidence="2 3">HME9299</strain>
    </source>
</reference>
<dbReference type="GO" id="GO:0016787">
    <property type="term" value="F:hydrolase activity"/>
    <property type="evidence" value="ECO:0007669"/>
    <property type="project" value="UniProtKB-KW"/>
</dbReference>
<evidence type="ECO:0000256" key="1">
    <source>
        <dbReference type="SAM" id="SignalP"/>
    </source>
</evidence>
<protein>
    <submittedName>
        <fullName evidence="2">Glycoside hydrolase family 2 protein</fullName>
    </submittedName>
</protein>
<dbReference type="PANTHER" id="PTHR36848">
    <property type="entry name" value="DNA-BINDING PROTEIN (PUTATIVE SECRETED PROTEIN)-RELATED"/>
    <property type="match status" value="1"/>
</dbReference>
<comment type="caution">
    <text evidence="2">The sequence shown here is derived from an EMBL/GenBank/DDBJ whole genome shotgun (WGS) entry which is preliminary data.</text>
</comment>
<evidence type="ECO:0000313" key="2">
    <source>
        <dbReference type="EMBL" id="MVN90596.1"/>
    </source>
</evidence>
<proteinExistence type="predicted"/>
<dbReference type="AlphaFoldDB" id="A0A6I4IAQ2"/>
<dbReference type="Proteomes" id="UP000434850">
    <property type="component" value="Unassembled WGS sequence"/>
</dbReference>
<sequence>MKKLSIIIALAAVYLTAPPISHAQIQWPAITHENRPWGRWWWQGSAVTKPDLAWTMEQYKAAGLGGMEITPVYGVKGTEKQFIPFLSPRWMDMLKYTVQQGKRLDMGIDMANATGWPFGGPWVDYADATKELFWKSYNVKEGDVLNETVTFVQAPYLTQAGTRVKINEIKQPFVANNNLQQLGIEQIRYPVALPLSVLMAYNQSGSAINLTSKVGADGRLDWKAPAGDWKLYAVFTGSHGKMVERAAPGGEGYVIDHFSKRAINNYLKNFDKPFDPKNGKLIRAFFNDSYEVDDANGEANFTPALFEEFKTRRGYDLRNHLPGLLTADGKEADKRILYDYRLTISELLLDNFTKPWQEWARSKGSVIRNQAHGSPANILDLYAASDIPETEGNDVMSFKFATSAAHVSGKRLASTESGTWMNEHFMTKLSDVKESVDRCFVGGVNHVFYHGVNYSPKNVSWPGWLFYAAVNFTPADPFWRDFGTLNNYFARCQSFLQQGKPDNDVLLYTPIADSFSDYGGSLLKHYHNMDQFKAHGFEKSAREMLAKGYTFDFISDRQLMDVKQNSNNLLTGGGNYKTLIIPDCSLIPLSTLQRIVELATNGAQIIVLKNLPNDVAGLYTAETKAKFDALIRKFNFADLSSGVKKAVIGKGSVLIGDDLQKLLNTTAVKRETMTDAGLQFSRRSNENGKTYFIVNQTRKAVNQNIQLNTNAVSATIFNPMTERYGLATTAKQLNNTLMYIQLQPGESCIVQTFNTVKKGQQYANYEPAGNATKVSGTWNLKFEHGGPELPPSVQLGKLKAWTDLEGESYQSFSGVGSYSITFPMPKEEADMWQLNLEKAFGSVEVYLNDTKIATLLGPQYTVNIPAGKFKQSNKLEFKVVNSMANRIKDMEKKNIPYKIFYNVNFQPRDQANRGADRLFTALNMPVQPSGMVGNVTVAPLRLMK</sequence>
<dbReference type="InterPro" id="IPR053161">
    <property type="entry name" value="Ulvan_degrading_GH"/>
</dbReference>
<dbReference type="EMBL" id="WQLA01000002">
    <property type="protein sequence ID" value="MVN90596.1"/>
    <property type="molecule type" value="Genomic_DNA"/>
</dbReference>
<organism evidence="2 3">
    <name type="scientific">Mucilaginibacter aquatilis</name>
    <dbReference type="NCBI Taxonomy" id="1517760"/>
    <lineage>
        <taxon>Bacteria</taxon>
        <taxon>Pseudomonadati</taxon>
        <taxon>Bacteroidota</taxon>
        <taxon>Sphingobacteriia</taxon>
        <taxon>Sphingobacteriales</taxon>
        <taxon>Sphingobacteriaceae</taxon>
        <taxon>Mucilaginibacter</taxon>
    </lineage>
</organism>
<accession>A0A6I4IAQ2</accession>
<keyword evidence="2" id="KW-0378">Hydrolase</keyword>
<dbReference type="Pfam" id="PF17132">
    <property type="entry name" value="Glyco_hydro_106"/>
    <property type="match status" value="2"/>
</dbReference>
<dbReference type="InterPro" id="IPR008979">
    <property type="entry name" value="Galactose-bd-like_sf"/>
</dbReference>
<feature type="chain" id="PRO_5026163755" evidence="1">
    <location>
        <begin position="24"/>
        <end position="944"/>
    </location>
</feature>
<keyword evidence="3" id="KW-1185">Reference proteome</keyword>
<dbReference type="RefSeq" id="WP_157540374.1">
    <property type="nucleotide sequence ID" value="NZ_WQLA01000002.1"/>
</dbReference>
<dbReference type="SUPFAM" id="SSF49785">
    <property type="entry name" value="Galactose-binding domain-like"/>
    <property type="match status" value="1"/>
</dbReference>
<dbReference type="Gene3D" id="2.60.120.260">
    <property type="entry name" value="Galactose-binding domain-like"/>
    <property type="match status" value="1"/>
</dbReference>
<keyword evidence="1" id="KW-0732">Signal</keyword>
<gene>
    <name evidence="2" type="ORF">GO816_05605</name>
</gene>
<feature type="signal peptide" evidence="1">
    <location>
        <begin position="1"/>
        <end position="23"/>
    </location>
</feature>
<name>A0A6I4IAQ2_9SPHI</name>
<dbReference type="OrthoDB" id="9761519at2"/>
<dbReference type="PANTHER" id="PTHR36848:SF2">
    <property type="entry name" value="SECRETED PROTEIN"/>
    <property type="match status" value="1"/>
</dbReference>